<dbReference type="OrthoDB" id="6507515at2759"/>
<gene>
    <name evidence="3" type="ORF">HPB48_007810</name>
</gene>
<protein>
    <recommendedName>
        <fullName evidence="5">Tick transposon</fullName>
    </recommendedName>
</protein>
<accession>A0A9J6FZI5</accession>
<dbReference type="Gene3D" id="3.30.70.1820">
    <property type="entry name" value="L1 transposable element, RRM domain"/>
    <property type="match status" value="1"/>
</dbReference>
<dbReference type="AlphaFoldDB" id="A0A9J6FZI5"/>
<proteinExistence type="predicted"/>
<keyword evidence="4" id="KW-1185">Reference proteome</keyword>
<evidence type="ECO:0000313" key="3">
    <source>
        <dbReference type="EMBL" id="KAH9368525.1"/>
    </source>
</evidence>
<dbReference type="PANTHER" id="PTHR11505">
    <property type="entry name" value="L1 TRANSPOSABLE ELEMENT-RELATED"/>
    <property type="match status" value="1"/>
</dbReference>
<evidence type="ECO:0008006" key="5">
    <source>
        <dbReference type="Google" id="ProtNLM"/>
    </source>
</evidence>
<feature type="chain" id="PRO_5039930697" description="Tick transposon" evidence="2">
    <location>
        <begin position="28"/>
        <end position="349"/>
    </location>
</feature>
<dbReference type="Proteomes" id="UP000821853">
    <property type="component" value="Chromosome 2"/>
</dbReference>
<feature type="signal peptide" evidence="2">
    <location>
        <begin position="1"/>
        <end position="27"/>
    </location>
</feature>
<evidence type="ECO:0000256" key="1">
    <source>
        <dbReference type="SAM" id="Coils"/>
    </source>
</evidence>
<feature type="coiled-coil region" evidence="1">
    <location>
        <begin position="166"/>
        <end position="193"/>
    </location>
</feature>
<keyword evidence="1" id="KW-0175">Coiled coil</keyword>
<dbReference type="VEuPathDB" id="VectorBase:HLOH_052788"/>
<evidence type="ECO:0000313" key="4">
    <source>
        <dbReference type="Proteomes" id="UP000821853"/>
    </source>
</evidence>
<sequence length="349" mass="38807">MHGSPSLLLQATVTWVICASLPGTCERFRNDELFNWPASVLLAPNLDTASPLIRQPGTSTTTLRAQPGGYKRPPEPFHFGHGTAANMHGSPSLLLQVSYLKGAPTVTCRHYCMISVSCPPEWFEALKRLLLCSHNMCSCLFSLLLMLSGDIESNPGPMSKAEADAFSAALETMRKLEESNETLMAELKCIKERQTAYVNEISALKAKFVTLESKITSQSASDTNTADRAILDLSDQMTTIESRCNDAENRQRRSNLLFFGIADDSEEDWAKSEEKVINFCSEKLGLQKTGAQFDRVHRLGRYKEGSNRPVIAKFTFFKDKQEVLSSARNLKGTTFSISEDFSSAIRQKR</sequence>
<name>A0A9J6FZI5_HAELO</name>
<dbReference type="EMBL" id="JABSTR010000004">
    <property type="protein sequence ID" value="KAH9368525.1"/>
    <property type="molecule type" value="Genomic_DNA"/>
</dbReference>
<keyword evidence="2" id="KW-0732">Signal</keyword>
<organism evidence="3 4">
    <name type="scientific">Haemaphysalis longicornis</name>
    <name type="common">Bush tick</name>
    <dbReference type="NCBI Taxonomy" id="44386"/>
    <lineage>
        <taxon>Eukaryota</taxon>
        <taxon>Metazoa</taxon>
        <taxon>Ecdysozoa</taxon>
        <taxon>Arthropoda</taxon>
        <taxon>Chelicerata</taxon>
        <taxon>Arachnida</taxon>
        <taxon>Acari</taxon>
        <taxon>Parasitiformes</taxon>
        <taxon>Ixodida</taxon>
        <taxon>Ixodoidea</taxon>
        <taxon>Ixodidae</taxon>
        <taxon>Haemaphysalinae</taxon>
        <taxon>Haemaphysalis</taxon>
    </lineage>
</organism>
<reference evidence="3 4" key="1">
    <citation type="journal article" date="2020" name="Cell">
        <title>Large-Scale Comparative Analyses of Tick Genomes Elucidate Their Genetic Diversity and Vector Capacities.</title>
        <authorList>
            <consortium name="Tick Genome and Microbiome Consortium (TIGMIC)"/>
            <person name="Jia N."/>
            <person name="Wang J."/>
            <person name="Shi W."/>
            <person name="Du L."/>
            <person name="Sun Y."/>
            <person name="Zhan W."/>
            <person name="Jiang J.F."/>
            <person name="Wang Q."/>
            <person name="Zhang B."/>
            <person name="Ji P."/>
            <person name="Bell-Sakyi L."/>
            <person name="Cui X.M."/>
            <person name="Yuan T.T."/>
            <person name="Jiang B.G."/>
            <person name="Yang W.F."/>
            <person name="Lam T.T."/>
            <person name="Chang Q.C."/>
            <person name="Ding S.J."/>
            <person name="Wang X.J."/>
            <person name="Zhu J.G."/>
            <person name="Ruan X.D."/>
            <person name="Zhao L."/>
            <person name="Wei J.T."/>
            <person name="Ye R.Z."/>
            <person name="Que T.C."/>
            <person name="Du C.H."/>
            <person name="Zhou Y.H."/>
            <person name="Cheng J.X."/>
            <person name="Dai P.F."/>
            <person name="Guo W.B."/>
            <person name="Han X.H."/>
            <person name="Huang E.J."/>
            <person name="Li L.F."/>
            <person name="Wei W."/>
            <person name="Gao Y.C."/>
            <person name="Liu J.Z."/>
            <person name="Shao H.Z."/>
            <person name="Wang X."/>
            <person name="Wang C.C."/>
            <person name="Yang T.C."/>
            <person name="Huo Q.B."/>
            <person name="Li W."/>
            <person name="Chen H.Y."/>
            <person name="Chen S.E."/>
            <person name="Zhou L.G."/>
            <person name="Ni X.B."/>
            <person name="Tian J.H."/>
            <person name="Sheng Y."/>
            <person name="Liu T."/>
            <person name="Pan Y.S."/>
            <person name="Xia L.Y."/>
            <person name="Li J."/>
            <person name="Zhao F."/>
            <person name="Cao W.C."/>
        </authorList>
    </citation>
    <scope>NUCLEOTIDE SEQUENCE [LARGE SCALE GENOMIC DNA]</scope>
    <source>
        <strain evidence="3">HaeL-2018</strain>
    </source>
</reference>
<dbReference type="InterPro" id="IPR004244">
    <property type="entry name" value="Transposase_22"/>
</dbReference>
<comment type="caution">
    <text evidence="3">The sequence shown here is derived from an EMBL/GenBank/DDBJ whole genome shotgun (WGS) entry which is preliminary data.</text>
</comment>
<evidence type="ECO:0000256" key="2">
    <source>
        <dbReference type="SAM" id="SignalP"/>
    </source>
</evidence>